<dbReference type="GO" id="GO:0003677">
    <property type="term" value="F:DNA binding"/>
    <property type="evidence" value="ECO:0007669"/>
    <property type="project" value="InterPro"/>
</dbReference>
<feature type="region of interest" description="Disordered" evidence="2">
    <location>
        <begin position="130"/>
        <end position="151"/>
    </location>
</feature>
<dbReference type="GO" id="GO:0000786">
    <property type="term" value="C:nucleosome"/>
    <property type="evidence" value="ECO:0007669"/>
    <property type="project" value="InterPro"/>
</dbReference>
<evidence type="ECO:0000313" key="4">
    <source>
        <dbReference type="EMBL" id="KAJ1130909.1"/>
    </source>
</evidence>
<dbReference type="SUPFAM" id="SSF47113">
    <property type="entry name" value="Histone-fold"/>
    <property type="match status" value="1"/>
</dbReference>
<sequence>MGLLGHTVAENARQGPKNGLRRFWRPTMGTGDPTAVCKGDDPAFRGVTTQVPVVLGHPQVGMKAQGIQLKHAAVLGTGDPADFKTDWGLQSSEVMVMQEASKAYLVGLFEDSNMCTIHFKRSRYNAEFDPVQEQGAEITDDTEDKRFPRHP</sequence>
<evidence type="ECO:0000313" key="5">
    <source>
        <dbReference type="Proteomes" id="UP001066276"/>
    </source>
</evidence>
<name>A0AAV7PVF2_PLEWA</name>
<dbReference type="InterPro" id="IPR009072">
    <property type="entry name" value="Histone-fold"/>
</dbReference>
<proteinExistence type="inferred from homology"/>
<reference evidence="4" key="1">
    <citation type="journal article" date="2022" name="bioRxiv">
        <title>Sequencing and chromosome-scale assembly of the giantPleurodeles waltlgenome.</title>
        <authorList>
            <person name="Brown T."/>
            <person name="Elewa A."/>
            <person name="Iarovenko S."/>
            <person name="Subramanian E."/>
            <person name="Araus A.J."/>
            <person name="Petzold A."/>
            <person name="Susuki M."/>
            <person name="Suzuki K.-i.T."/>
            <person name="Hayashi T."/>
            <person name="Toyoda A."/>
            <person name="Oliveira C."/>
            <person name="Osipova E."/>
            <person name="Leigh N.D."/>
            <person name="Simon A."/>
            <person name="Yun M.H."/>
        </authorList>
    </citation>
    <scope>NUCLEOTIDE SEQUENCE</scope>
    <source>
        <strain evidence="4">20211129_DDA</strain>
        <tissue evidence="4">Liver</tissue>
    </source>
</reference>
<comment type="caution">
    <text evidence="4">The sequence shown here is derived from an EMBL/GenBank/DDBJ whole genome shotgun (WGS) entry which is preliminary data.</text>
</comment>
<feature type="domain" description="Core Histone H2A/H2B/H3" evidence="3">
    <location>
        <begin position="83"/>
        <end position="123"/>
    </location>
</feature>
<evidence type="ECO:0000259" key="3">
    <source>
        <dbReference type="Pfam" id="PF00125"/>
    </source>
</evidence>
<dbReference type="Proteomes" id="UP001066276">
    <property type="component" value="Chromosome 7"/>
</dbReference>
<dbReference type="EMBL" id="JANPWB010000011">
    <property type="protein sequence ID" value="KAJ1130909.1"/>
    <property type="molecule type" value="Genomic_DNA"/>
</dbReference>
<dbReference type="GO" id="GO:0046982">
    <property type="term" value="F:protein heterodimerization activity"/>
    <property type="evidence" value="ECO:0007669"/>
    <property type="project" value="InterPro"/>
</dbReference>
<protein>
    <recommendedName>
        <fullName evidence="3">Core Histone H2A/H2B/H3 domain-containing protein</fullName>
    </recommendedName>
</protein>
<gene>
    <name evidence="4" type="ORF">NDU88_009253</name>
</gene>
<dbReference type="Pfam" id="PF00125">
    <property type="entry name" value="Histone"/>
    <property type="match status" value="1"/>
</dbReference>
<comment type="similarity">
    <text evidence="1">Belongs to the histone H3 family.</text>
</comment>
<dbReference type="AlphaFoldDB" id="A0AAV7PVF2"/>
<evidence type="ECO:0000256" key="1">
    <source>
        <dbReference type="ARBA" id="ARBA00010343"/>
    </source>
</evidence>
<accession>A0AAV7PVF2</accession>
<dbReference type="InterPro" id="IPR000164">
    <property type="entry name" value="Histone_H3/CENP-A"/>
</dbReference>
<keyword evidence="5" id="KW-1185">Reference proteome</keyword>
<dbReference type="GO" id="GO:0030527">
    <property type="term" value="F:structural constituent of chromatin"/>
    <property type="evidence" value="ECO:0007669"/>
    <property type="project" value="InterPro"/>
</dbReference>
<dbReference type="InterPro" id="IPR007125">
    <property type="entry name" value="H2A/H2B/H3"/>
</dbReference>
<dbReference type="Gene3D" id="1.10.20.10">
    <property type="entry name" value="Histone, subunit A"/>
    <property type="match status" value="1"/>
</dbReference>
<dbReference type="PANTHER" id="PTHR11426">
    <property type="entry name" value="HISTONE H3"/>
    <property type="match status" value="1"/>
</dbReference>
<evidence type="ECO:0000256" key="2">
    <source>
        <dbReference type="SAM" id="MobiDB-lite"/>
    </source>
</evidence>
<organism evidence="4 5">
    <name type="scientific">Pleurodeles waltl</name>
    <name type="common">Iberian ribbed newt</name>
    <dbReference type="NCBI Taxonomy" id="8319"/>
    <lineage>
        <taxon>Eukaryota</taxon>
        <taxon>Metazoa</taxon>
        <taxon>Chordata</taxon>
        <taxon>Craniata</taxon>
        <taxon>Vertebrata</taxon>
        <taxon>Euteleostomi</taxon>
        <taxon>Amphibia</taxon>
        <taxon>Batrachia</taxon>
        <taxon>Caudata</taxon>
        <taxon>Salamandroidea</taxon>
        <taxon>Salamandridae</taxon>
        <taxon>Pleurodelinae</taxon>
        <taxon>Pleurodeles</taxon>
    </lineage>
</organism>
<feature type="region of interest" description="Disordered" evidence="2">
    <location>
        <begin position="1"/>
        <end position="21"/>
    </location>
</feature>